<evidence type="ECO:0000313" key="2">
    <source>
        <dbReference type="Proteomes" id="UP000017836"/>
    </source>
</evidence>
<proteinExistence type="predicted"/>
<reference evidence="2" key="1">
    <citation type="journal article" date="2013" name="Science">
        <title>The Amborella genome and the evolution of flowering plants.</title>
        <authorList>
            <consortium name="Amborella Genome Project"/>
        </authorList>
    </citation>
    <scope>NUCLEOTIDE SEQUENCE [LARGE SCALE GENOMIC DNA]</scope>
</reference>
<dbReference type="EMBL" id="KI394998">
    <property type="protein sequence ID" value="ERM99536.1"/>
    <property type="molecule type" value="Genomic_DNA"/>
</dbReference>
<accession>W1NRD4</accession>
<feature type="non-terminal residue" evidence="1">
    <location>
        <position position="109"/>
    </location>
</feature>
<gene>
    <name evidence="1" type="ORF">AMTR_s00088p00085220</name>
</gene>
<keyword evidence="2" id="KW-1185">Reference proteome</keyword>
<sequence>MTAWGRVDVSGARGDFSRNRVRDSFRHRAREGSFQVGLPGMEGLRVVEKLAMLASTRHQSPAVLMYRQARINILVYQRAGTKIEGVIAWSSASSILLDGLSVANKIHFE</sequence>
<name>W1NRD4_AMBTC</name>
<organism evidence="1 2">
    <name type="scientific">Amborella trichopoda</name>
    <dbReference type="NCBI Taxonomy" id="13333"/>
    <lineage>
        <taxon>Eukaryota</taxon>
        <taxon>Viridiplantae</taxon>
        <taxon>Streptophyta</taxon>
        <taxon>Embryophyta</taxon>
        <taxon>Tracheophyta</taxon>
        <taxon>Spermatophyta</taxon>
        <taxon>Magnoliopsida</taxon>
        <taxon>Amborellales</taxon>
        <taxon>Amborellaceae</taxon>
        <taxon>Amborella</taxon>
    </lineage>
</organism>
<dbReference type="AlphaFoldDB" id="W1NRD4"/>
<evidence type="ECO:0000313" key="1">
    <source>
        <dbReference type="EMBL" id="ERM99536.1"/>
    </source>
</evidence>
<dbReference type="Gramene" id="ERM99536">
    <property type="protein sequence ID" value="ERM99536"/>
    <property type="gene ID" value="AMTR_s00088p00085220"/>
</dbReference>
<protein>
    <submittedName>
        <fullName evidence="1">Uncharacterized protein</fullName>
    </submittedName>
</protein>
<dbReference type="Proteomes" id="UP000017836">
    <property type="component" value="Unassembled WGS sequence"/>
</dbReference>
<dbReference type="HOGENOM" id="CLU_2190662_0_0_1"/>